<evidence type="ECO:0000313" key="3">
    <source>
        <dbReference type="WBParaSite" id="HPBE_0001806101-mRNA-1"/>
    </source>
</evidence>
<dbReference type="AlphaFoldDB" id="A0A183G888"/>
<name>A0A183G888_HELPZ</name>
<gene>
    <name evidence="1" type="ORF">HPBE_LOCUS18060</name>
</gene>
<accession>A0A3P8BWH5</accession>
<reference evidence="3" key="2">
    <citation type="submission" date="2019-09" db="UniProtKB">
        <authorList>
            <consortium name="WormBaseParasite"/>
        </authorList>
    </citation>
    <scope>IDENTIFICATION</scope>
</reference>
<keyword evidence="2" id="KW-1185">Reference proteome</keyword>
<reference evidence="1 2" key="1">
    <citation type="submission" date="2018-11" db="EMBL/GenBank/DDBJ databases">
        <authorList>
            <consortium name="Pathogen Informatics"/>
        </authorList>
    </citation>
    <scope>NUCLEOTIDE SEQUENCE [LARGE SCALE GENOMIC DNA]</scope>
</reference>
<organism evidence="2 3">
    <name type="scientific">Heligmosomoides polygyrus</name>
    <name type="common">Parasitic roundworm</name>
    <dbReference type="NCBI Taxonomy" id="6339"/>
    <lineage>
        <taxon>Eukaryota</taxon>
        <taxon>Metazoa</taxon>
        <taxon>Ecdysozoa</taxon>
        <taxon>Nematoda</taxon>
        <taxon>Chromadorea</taxon>
        <taxon>Rhabditida</taxon>
        <taxon>Rhabditina</taxon>
        <taxon>Rhabditomorpha</taxon>
        <taxon>Strongyloidea</taxon>
        <taxon>Heligmosomidae</taxon>
        <taxon>Heligmosomoides</taxon>
    </lineage>
</organism>
<sequence>MMQARKIKYAIIGEKAAKFKKRNPRTSINWDLYASLAGPSEDAVMDNVDEEYDRFSCTISTIVLREPRA</sequence>
<proteinExistence type="predicted"/>
<protein>
    <submittedName>
        <fullName evidence="1 3">Uncharacterized protein</fullName>
    </submittedName>
</protein>
<dbReference type="EMBL" id="UZAH01030434">
    <property type="protein sequence ID" value="VDP10555.1"/>
    <property type="molecule type" value="Genomic_DNA"/>
</dbReference>
<evidence type="ECO:0000313" key="1">
    <source>
        <dbReference type="EMBL" id="VDP10555.1"/>
    </source>
</evidence>
<accession>A0A183G888</accession>
<dbReference type="OrthoDB" id="5865469at2759"/>
<evidence type="ECO:0000313" key="2">
    <source>
        <dbReference type="Proteomes" id="UP000050761"/>
    </source>
</evidence>
<dbReference type="WBParaSite" id="HPBE_0001806101-mRNA-1">
    <property type="protein sequence ID" value="HPBE_0001806101-mRNA-1"/>
    <property type="gene ID" value="HPBE_0001806101"/>
</dbReference>
<dbReference type="Proteomes" id="UP000050761">
    <property type="component" value="Unassembled WGS sequence"/>
</dbReference>